<gene>
    <name evidence="1" type="ORF">FHR83_008737</name>
</gene>
<accession>A0A7W5ARL7</accession>
<reference evidence="1 2" key="1">
    <citation type="submission" date="2020-08" db="EMBL/GenBank/DDBJ databases">
        <title>Genomic Encyclopedia of Type Strains, Phase III (KMG-III): the genomes of soil and plant-associated and newly described type strains.</title>
        <authorList>
            <person name="Whitman W."/>
        </authorList>
    </citation>
    <scope>NUCLEOTIDE SEQUENCE [LARGE SCALE GENOMIC DNA]</scope>
    <source>
        <strain evidence="1 2">CECT 3287</strain>
    </source>
</reference>
<protein>
    <submittedName>
        <fullName evidence="1">Uncharacterized protein</fullName>
    </submittedName>
</protein>
<sequence>MGDLDRGNVVPIVVGVADWLRIDGVMDNEIRDLRDKCFESEVPDQLNPFWVELTENAESIRQAGWDQLPGWPKESKGFRSWPAPGQTQEMHLGARQWGLIVSALERWATLDDEDGHQESAAFLRRVAAEVRTGYEQQAGRPLPAVRPDW</sequence>
<evidence type="ECO:0000313" key="1">
    <source>
        <dbReference type="EMBL" id="MBB3101010.1"/>
    </source>
</evidence>
<proteinExistence type="predicted"/>
<organism evidence="1 2">
    <name type="scientific">Actinoplanes campanulatus</name>
    <dbReference type="NCBI Taxonomy" id="113559"/>
    <lineage>
        <taxon>Bacteria</taxon>
        <taxon>Bacillati</taxon>
        <taxon>Actinomycetota</taxon>
        <taxon>Actinomycetes</taxon>
        <taxon>Micromonosporales</taxon>
        <taxon>Micromonosporaceae</taxon>
        <taxon>Actinoplanes</taxon>
    </lineage>
</organism>
<dbReference type="EMBL" id="JACHXF010000031">
    <property type="protein sequence ID" value="MBB3101010.1"/>
    <property type="molecule type" value="Genomic_DNA"/>
</dbReference>
<keyword evidence="2" id="KW-1185">Reference proteome</keyword>
<comment type="caution">
    <text evidence="1">The sequence shown here is derived from an EMBL/GenBank/DDBJ whole genome shotgun (WGS) entry which is preliminary data.</text>
</comment>
<dbReference type="RefSeq" id="WP_229795734.1">
    <property type="nucleotide sequence ID" value="NZ_BMPW01000036.1"/>
</dbReference>
<evidence type="ECO:0000313" key="2">
    <source>
        <dbReference type="Proteomes" id="UP000590749"/>
    </source>
</evidence>
<dbReference type="Proteomes" id="UP000590749">
    <property type="component" value="Unassembled WGS sequence"/>
</dbReference>
<dbReference type="AlphaFoldDB" id="A0A7W5ARL7"/>
<name>A0A7W5ARL7_9ACTN</name>